<accession>A0A498C045</accession>
<dbReference type="InterPro" id="IPR018551">
    <property type="entry name" value="DUF2007"/>
</dbReference>
<dbReference type="Pfam" id="PF09413">
    <property type="entry name" value="DUF2007"/>
    <property type="match status" value="1"/>
</dbReference>
<gene>
    <name evidence="2" type="ORF">DFR31_2186</name>
</gene>
<dbReference type="OrthoDB" id="9814654at2"/>
<dbReference type="EMBL" id="RCDA01000003">
    <property type="protein sequence ID" value="RLK48307.1"/>
    <property type="molecule type" value="Genomic_DNA"/>
</dbReference>
<name>A0A498C045_9GAMM</name>
<proteinExistence type="predicted"/>
<dbReference type="RefSeq" id="WP_121442707.1">
    <property type="nucleotide sequence ID" value="NZ_RCDA01000003.1"/>
</dbReference>
<dbReference type="SUPFAM" id="SSF54913">
    <property type="entry name" value="GlnB-like"/>
    <property type="match status" value="1"/>
</dbReference>
<reference evidence="2 3" key="1">
    <citation type="submission" date="2018-10" db="EMBL/GenBank/DDBJ databases">
        <title>Genomic Encyclopedia of Type Strains, Phase IV (KMG-IV): sequencing the most valuable type-strain genomes for metagenomic binning, comparative biology and taxonomic classification.</title>
        <authorList>
            <person name="Goeker M."/>
        </authorList>
    </citation>
    <scope>NUCLEOTIDE SEQUENCE [LARGE SCALE GENOMIC DNA]</scope>
    <source>
        <strain evidence="2 3">DSM 12769</strain>
    </source>
</reference>
<keyword evidence="3" id="KW-1185">Reference proteome</keyword>
<dbReference type="Proteomes" id="UP000275461">
    <property type="component" value="Unassembled WGS sequence"/>
</dbReference>
<sequence length="104" mass="11764">MKRVFSVENRMLVERYRQVLEDAGIPCQLRNEFLGGGAGELPVNEVWPEIWVADEDEDRARALLAAQQAREADPGPDWTCPRCKETLGGQFDVCWNCGMLRPGE</sequence>
<evidence type="ECO:0000313" key="3">
    <source>
        <dbReference type="Proteomes" id="UP000275461"/>
    </source>
</evidence>
<feature type="domain" description="DUF2007" evidence="1">
    <location>
        <begin position="1"/>
        <end position="66"/>
    </location>
</feature>
<evidence type="ECO:0000259" key="1">
    <source>
        <dbReference type="Pfam" id="PF09413"/>
    </source>
</evidence>
<dbReference type="InterPro" id="IPR011322">
    <property type="entry name" value="N-reg_PII-like_a/b"/>
</dbReference>
<evidence type="ECO:0000313" key="2">
    <source>
        <dbReference type="EMBL" id="RLK48307.1"/>
    </source>
</evidence>
<protein>
    <submittedName>
        <fullName evidence="2">Putative signal transducing protein</fullName>
    </submittedName>
</protein>
<dbReference type="Gene3D" id="3.30.70.790">
    <property type="entry name" value="UreE, C-terminal domain"/>
    <property type="match status" value="1"/>
</dbReference>
<dbReference type="AlphaFoldDB" id="A0A498C045"/>
<organism evidence="2 3">
    <name type="scientific">Alkalispirillum mobile</name>
    <dbReference type="NCBI Taxonomy" id="85925"/>
    <lineage>
        <taxon>Bacteria</taxon>
        <taxon>Pseudomonadati</taxon>
        <taxon>Pseudomonadota</taxon>
        <taxon>Gammaproteobacteria</taxon>
        <taxon>Chromatiales</taxon>
        <taxon>Ectothiorhodospiraceae</taxon>
        <taxon>Alkalispirillum</taxon>
    </lineage>
</organism>
<comment type="caution">
    <text evidence="2">The sequence shown here is derived from an EMBL/GenBank/DDBJ whole genome shotgun (WGS) entry which is preliminary data.</text>
</comment>